<gene>
    <name evidence="7" type="ORF">ONZ51_g11753</name>
</gene>
<dbReference type="SUPFAM" id="SSF56281">
    <property type="entry name" value="Metallo-hydrolase/oxidoreductase"/>
    <property type="match status" value="1"/>
</dbReference>
<organism evidence="7 8">
    <name type="scientific">Trametes cubensis</name>
    <dbReference type="NCBI Taxonomy" id="1111947"/>
    <lineage>
        <taxon>Eukaryota</taxon>
        <taxon>Fungi</taxon>
        <taxon>Dikarya</taxon>
        <taxon>Basidiomycota</taxon>
        <taxon>Agaricomycotina</taxon>
        <taxon>Agaricomycetes</taxon>
        <taxon>Polyporales</taxon>
        <taxon>Polyporaceae</taxon>
        <taxon>Trametes</taxon>
    </lineage>
</organism>
<dbReference type="AlphaFoldDB" id="A0AAD7TJK1"/>
<dbReference type="InterPro" id="IPR051013">
    <property type="entry name" value="MBL_superfamily_lactonases"/>
</dbReference>
<name>A0AAD7TJK1_9APHY</name>
<comment type="caution">
    <text evidence="7">The sequence shown here is derived from an EMBL/GenBank/DDBJ whole genome shotgun (WGS) entry which is preliminary data.</text>
</comment>
<dbReference type="EMBL" id="JAPEVG010000601">
    <property type="protein sequence ID" value="KAJ8457067.1"/>
    <property type="molecule type" value="Genomic_DNA"/>
</dbReference>
<accession>A0AAD7TJK1</accession>
<dbReference type="Proteomes" id="UP001215151">
    <property type="component" value="Unassembled WGS sequence"/>
</dbReference>
<keyword evidence="3" id="KW-0479">Metal-binding</keyword>
<evidence type="ECO:0000256" key="2">
    <source>
        <dbReference type="ARBA" id="ARBA00007749"/>
    </source>
</evidence>
<keyword evidence="5" id="KW-0862">Zinc</keyword>
<feature type="domain" description="Metallo-beta-lactamase" evidence="6">
    <location>
        <begin position="62"/>
        <end position="289"/>
    </location>
</feature>
<evidence type="ECO:0000256" key="5">
    <source>
        <dbReference type="ARBA" id="ARBA00022833"/>
    </source>
</evidence>
<dbReference type="SMART" id="SM00849">
    <property type="entry name" value="Lactamase_B"/>
    <property type="match status" value="1"/>
</dbReference>
<evidence type="ECO:0000313" key="7">
    <source>
        <dbReference type="EMBL" id="KAJ8457067.1"/>
    </source>
</evidence>
<dbReference type="GO" id="GO:0016787">
    <property type="term" value="F:hydrolase activity"/>
    <property type="evidence" value="ECO:0007669"/>
    <property type="project" value="UniProtKB-KW"/>
</dbReference>
<dbReference type="PANTHER" id="PTHR42978:SF2">
    <property type="entry name" value="102 KBASES UNSTABLE REGION: FROM 1 TO 119443"/>
    <property type="match status" value="1"/>
</dbReference>
<dbReference type="InterPro" id="IPR036866">
    <property type="entry name" value="RibonucZ/Hydroxyglut_hydro"/>
</dbReference>
<protein>
    <recommendedName>
        <fullName evidence="6">Metallo-beta-lactamase domain-containing protein</fullName>
    </recommendedName>
</protein>
<dbReference type="InterPro" id="IPR001279">
    <property type="entry name" value="Metallo-B-lactamas"/>
</dbReference>
<comment type="cofactor">
    <cofactor evidence="1">
        <name>Zn(2+)</name>
        <dbReference type="ChEBI" id="CHEBI:29105"/>
    </cofactor>
</comment>
<proteinExistence type="inferred from homology"/>
<reference evidence="7" key="1">
    <citation type="submission" date="2022-11" db="EMBL/GenBank/DDBJ databases">
        <title>Genome Sequence of Cubamyces cubensis.</title>
        <authorList>
            <person name="Buettner E."/>
        </authorList>
    </citation>
    <scope>NUCLEOTIDE SEQUENCE</scope>
    <source>
        <strain evidence="7">MPL-01</strain>
    </source>
</reference>
<keyword evidence="8" id="KW-1185">Reference proteome</keyword>
<dbReference type="PANTHER" id="PTHR42978">
    <property type="entry name" value="QUORUM-QUENCHING LACTONASE YTNP-RELATED-RELATED"/>
    <property type="match status" value="1"/>
</dbReference>
<keyword evidence="4" id="KW-0378">Hydrolase</keyword>
<sequence length="311" mass="34123">MEQWIPEDERIRQDSYISNMSLPPPAPDQAYCTISALEAGRIDMDLDQLIDIASPGERVDLPDLIFLLRHSRTDAKFLFDLGVRPDPENLPSGAKHVIDTMGLKLVGQPDLRAALALGGLTPEDIAHVCLSHIHFDHTGEPALFPRATFLLGADAEPAIAAHAPDFAGTIYAVDVPRARTEFLRTDGWPPLGPFAHALDFYGDGSVYVVDAAGHVPGHLNLLVRTSGDGGWLYLAADSAHDWRIIDGQAGFAHNPKVGCIHKDPAQAVRHVECIRELRRDPRVRVLLTHDIPWYEKNKGGPAFWPGSIESL</sequence>
<evidence type="ECO:0000256" key="3">
    <source>
        <dbReference type="ARBA" id="ARBA00022723"/>
    </source>
</evidence>
<dbReference type="Pfam" id="PF00753">
    <property type="entry name" value="Lactamase_B"/>
    <property type="match status" value="1"/>
</dbReference>
<dbReference type="GO" id="GO:0046872">
    <property type="term" value="F:metal ion binding"/>
    <property type="evidence" value="ECO:0007669"/>
    <property type="project" value="UniProtKB-KW"/>
</dbReference>
<comment type="similarity">
    <text evidence="2">Belongs to the metallo-beta-lactamase superfamily.</text>
</comment>
<evidence type="ECO:0000313" key="8">
    <source>
        <dbReference type="Proteomes" id="UP001215151"/>
    </source>
</evidence>
<evidence type="ECO:0000256" key="1">
    <source>
        <dbReference type="ARBA" id="ARBA00001947"/>
    </source>
</evidence>
<dbReference type="Gene3D" id="3.60.15.10">
    <property type="entry name" value="Ribonuclease Z/Hydroxyacylglutathione hydrolase-like"/>
    <property type="match status" value="1"/>
</dbReference>
<dbReference type="CDD" id="cd07730">
    <property type="entry name" value="metallo-hydrolase-like_MBL-fold"/>
    <property type="match status" value="1"/>
</dbReference>
<evidence type="ECO:0000256" key="4">
    <source>
        <dbReference type="ARBA" id="ARBA00022801"/>
    </source>
</evidence>
<evidence type="ECO:0000259" key="6">
    <source>
        <dbReference type="SMART" id="SM00849"/>
    </source>
</evidence>